<protein>
    <submittedName>
        <fullName evidence="4">Sec1-like protein</fullName>
    </submittedName>
</protein>
<sequence length="713" mass="78197">MPTVTRTLSTAPLKDVYQKELLQMLDAHLGPKVIYWEREAISPVNLIIGHSLLKDHGVNYSFVIEPSQTAPPPPDANTIFFILHSELKFLDIVVKYLKIEFSRPQQPTSSAKKEYCIIAIPKCSIVCKAFLRESLILEKLAGVYDLPLTLLPLDSDLLSMEDPNCFSDFSLRNKENSLFNFAKGLMKFQSIYGLFPRIRSKGPKAKRIAEMLAQMRQEAMATANLDTSARQDVTAVQPLDSPGQTDLLIIIDRSVDALTPCLSQLTYEGLINEVWPVRHGNEVMCAGSAKLPQAGNKDGPKRVVFNSADALFSEIRDQNFADIGAILSKRTKELSSVMNEAKSSTKLTTLRQVVNQLPELRQSYASASLHMTIAESIQDYATAENFIASYRAQQDFMNGREVDKIHPFVEQRILQMAPIEEVLQLLCIQSFCGGGLKQRPLEFYMREIIQMYGPEHMMTLNNLRKLGLLEESSRLALIARPTDSPTTVLPGDTSAAVRHTIASVSLAYASTLRRSLRLQVTDETPPQQQQHSLGGREEQNLDAVFAHIFGGSVPISVRLVQAMTLGWPTRPLISTASGTGGALLSSAASTALHAGRRLVSHVQAASSSGGNYVTNLIPAVEVDEVQSPGETGTSSKGGGLIKRLTPSTSAERSKTVVIAFVGGVTHSELSALRKVAAYDEGQVDFVFATTGLLTWRRFIKSLSDPIPVADVEG</sequence>
<dbReference type="InterPro" id="IPR043154">
    <property type="entry name" value="Sec-1-like_dom1"/>
</dbReference>
<dbReference type="STRING" id="60517.A0A0R3WC71"/>
<dbReference type="GO" id="GO:0016192">
    <property type="term" value="P:vesicle-mediated transport"/>
    <property type="evidence" value="ECO:0007669"/>
    <property type="project" value="InterPro"/>
</dbReference>
<comment type="similarity">
    <text evidence="1">Belongs to the STXBP/unc-18/SEC1 family.</text>
</comment>
<dbReference type="WBParaSite" id="TASK_0000828801-mRNA-1">
    <property type="protein sequence ID" value="TASK_0000828801-mRNA-1"/>
    <property type="gene ID" value="TASK_0000828801"/>
</dbReference>
<dbReference type="PIRSF" id="PIRSF005715">
    <property type="entry name" value="VPS45_Sec1"/>
    <property type="match status" value="1"/>
</dbReference>
<dbReference type="InterPro" id="IPR001619">
    <property type="entry name" value="Sec1-like"/>
</dbReference>
<reference evidence="4" key="1">
    <citation type="submission" date="2016-04" db="UniProtKB">
        <authorList>
            <consortium name="WormBaseParasite"/>
        </authorList>
    </citation>
    <scope>IDENTIFICATION</scope>
</reference>
<name>A0A0R3WC71_TAEAS</name>
<dbReference type="Pfam" id="PF00995">
    <property type="entry name" value="Sec1"/>
    <property type="match status" value="1"/>
</dbReference>
<reference evidence="2 3" key="2">
    <citation type="submission" date="2018-11" db="EMBL/GenBank/DDBJ databases">
        <authorList>
            <consortium name="Pathogen Informatics"/>
        </authorList>
    </citation>
    <scope>NUCLEOTIDE SEQUENCE [LARGE SCALE GENOMIC DNA]</scope>
</reference>
<dbReference type="SUPFAM" id="SSF56815">
    <property type="entry name" value="Sec1/munc18-like (SM) proteins"/>
    <property type="match status" value="1"/>
</dbReference>
<dbReference type="Gene3D" id="3.40.50.1910">
    <property type="match status" value="2"/>
</dbReference>
<organism evidence="4">
    <name type="scientific">Taenia asiatica</name>
    <name type="common">Asian tapeworm</name>
    <dbReference type="NCBI Taxonomy" id="60517"/>
    <lineage>
        <taxon>Eukaryota</taxon>
        <taxon>Metazoa</taxon>
        <taxon>Spiralia</taxon>
        <taxon>Lophotrochozoa</taxon>
        <taxon>Platyhelminthes</taxon>
        <taxon>Cestoda</taxon>
        <taxon>Eucestoda</taxon>
        <taxon>Cyclophyllidea</taxon>
        <taxon>Taeniidae</taxon>
        <taxon>Taenia</taxon>
    </lineage>
</organism>
<dbReference type="Gene3D" id="3.40.50.2060">
    <property type="match status" value="1"/>
</dbReference>
<dbReference type="InterPro" id="IPR027482">
    <property type="entry name" value="Sec1-like_dom2"/>
</dbReference>
<dbReference type="EMBL" id="UYRS01018766">
    <property type="protein sequence ID" value="VDK39949.1"/>
    <property type="molecule type" value="Genomic_DNA"/>
</dbReference>
<dbReference type="OrthoDB" id="10262287at2759"/>
<proteinExistence type="inferred from homology"/>
<evidence type="ECO:0000313" key="3">
    <source>
        <dbReference type="Proteomes" id="UP000282613"/>
    </source>
</evidence>
<dbReference type="Gene3D" id="1.25.40.850">
    <property type="match status" value="1"/>
</dbReference>
<evidence type="ECO:0000313" key="2">
    <source>
        <dbReference type="EMBL" id="VDK39949.1"/>
    </source>
</evidence>
<dbReference type="PANTHER" id="PTHR11679">
    <property type="entry name" value="VESICLE PROTEIN SORTING-ASSOCIATED"/>
    <property type="match status" value="1"/>
</dbReference>
<evidence type="ECO:0000256" key="1">
    <source>
        <dbReference type="ARBA" id="ARBA00009884"/>
    </source>
</evidence>
<gene>
    <name evidence="2" type="ORF">TASK_LOCUS8289</name>
</gene>
<dbReference type="AlphaFoldDB" id="A0A0R3WC71"/>
<dbReference type="InterPro" id="IPR043155">
    <property type="entry name" value="VPS33_dom3b"/>
</dbReference>
<dbReference type="Proteomes" id="UP000282613">
    <property type="component" value="Unassembled WGS sequence"/>
</dbReference>
<accession>A0A0R3WC71</accession>
<keyword evidence="3" id="KW-1185">Reference proteome</keyword>
<evidence type="ECO:0000313" key="4">
    <source>
        <dbReference type="WBParaSite" id="TASK_0000828801-mRNA-1"/>
    </source>
</evidence>
<dbReference type="InterPro" id="IPR036045">
    <property type="entry name" value="Sec1-like_sf"/>
</dbReference>